<keyword evidence="3" id="KW-0325">Glycoprotein</keyword>
<dbReference type="PANTHER" id="PTHR33722">
    <property type="entry name" value="CATION CHANNEL SPERM-ASSOCIATED PROTEIN SUBUNIT DELTA-RELATED"/>
    <property type="match status" value="1"/>
</dbReference>
<dbReference type="GO" id="GO:0030317">
    <property type="term" value="P:flagellated sperm motility"/>
    <property type="evidence" value="ECO:0007669"/>
    <property type="project" value="TreeGrafter"/>
</dbReference>
<dbReference type="EMBL" id="JABWUV010000021">
    <property type="protein sequence ID" value="KAF6279917.1"/>
    <property type="molecule type" value="Genomic_DNA"/>
</dbReference>
<evidence type="ECO:0000256" key="4">
    <source>
        <dbReference type="SAM" id="SignalP"/>
    </source>
</evidence>
<name>A0A7J7RV93_MYOMY</name>
<gene>
    <name evidence="6" type="ORF">mMyoMyo1_010170</name>
</gene>
<dbReference type="GO" id="GO:0097228">
    <property type="term" value="C:sperm principal piece"/>
    <property type="evidence" value="ECO:0007669"/>
    <property type="project" value="TreeGrafter"/>
</dbReference>
<evidence type="ECO:0000256" key="1">
    <source>
        <dbReference type="ARBA" id="ARBA00010246"/>
    </source>
</evidence>
<evidence type="ECO:0000256" key="2">
    <source>
        <dbReference type="ARBA" id="ARBA00022729"/>
    </source>
</evidence>
<feature type="chain" id="PRO_5029651322" description="CATSPERE first N-terminal domain-containing protein" evidence="4">
    <location>
        <begin position="20"/>
        <end position="88"/>
    </location>
</feature>
<dbReference type="Pfam" id="PF22841">
    <property type="entry name" value="CATSPERE_NTD1"/>
    <property type="match status" value="1"/>
</dbReference>
<dbReference type="AlphaFoldDB" id="A0A7J7RV93"/>
<dbReference type="GO" id="GO:0036128">
    <property type="term" value="C:CatSper complex"/>
    <property type="evidence" value="ECO:0007669"/>
    <property type="project" value="InterPro"/>
</dbReference>
<evidence type="ECO:0000313" key="7">
    <source>
        <dbReference type="Proteomes" id="UP000527355"/>
    </source>
</evidence>
<comment type="similarity">
    <text evidence="1">Belongs to the CATSPERD family.</text>
</comment>
<keyword evidence="7" id="KW-1185">Reference proteome</keyword>
<dbReference type="Proteomes" id="UP000527355">
    <property type="component" value="Unassembled WGS sequence"/>
</dbReference>
<feature type="domain" description="CATSPERE first N-terminal" evidence="5">
    <location>
        <begin position="8"/>
        <end position="86"/>
    </location>
</feature>
<dbReference type="InterPro" id="IPR028751">
    <property type="entry name" value="CATSPERD/E"/>
</dbReference>
<dbReference type="GO" id="GO:0048240">
    <property type="term" value="P:sperm capacitation"/>
    <property type="evidence" value="ECO:0007669"/>
    <property type="project" value="TreeGrafter"/>
</dbReference>
<accession>A0A7J7RV93</accession>
<evidence type="ECO:0000313" key="6">
    <source>
        <dbReference type="EMBL" id="KAF6279917.1"/>
    </source>
</evidence>
<feature type="signal peptide" evidence="4">
    <location>
        <begin position="1"/>
        <end position="19"/>
    </location>
</feature>
<dbReference type="VEuPathDB" id="HostDB:CATSPERE"/>
<evidence type="ECO:0000259" key="5">
    <source>
        <dbReference type="Pfam" id="PF22841"/>
    </source>
</evidence>
<keyword evidence="2 4" id="KW-0732">Signal</keyword>
<evidence type="ECO:0000256" key="3">
    <source>
        <dbReference type="ARBA" id="ARBA00023180"/>
    </source>
</evidence>
<organism evidence="6 7">
    <name type="scientific">Myotis myotis</name>
    <name type="common">Greater mouse-eared bat</name>
    <name type="synonym">Vespertilio myotis</name>
    <dbReference type="NCBI Taxonomy" id="51298"/>
    <lineage>
        <taxon>Eukaryota</taxon>
        <taxon>Metazoa</taxon>
        <taxon>Chordata</taxon>
        <taxon>Craniata</taxon>
        <taxon>Vertebrata</taxon>
        <taxon>Euteleostomi</taxon>
        <taxon>Mammalia</taxon>
        <taxon>Eutheria</taxon>
        <taxon>Laurasiatheria</taxon>
        <taxon>Chiroptera</taxon>
        <taxon>Yangochiroptera</taxon>
        <taxon>Vespertilionidae</taxon>
        <taxon>Myotis</taxon>
    </lineage>
</organism>
<sequence length="88" mass="9586">MSAGAVAVLLSCLSCCGSAVWRYYASSRNYRIFSTRSTITLEYEGTLFSEWSVPGTCSLKNKRSPKTELRCSSPGIQTIRPIVTGPVS</sequence>
<reference evidence="6 7" key="1">
    <citation type="journal article" date="2020" name="Nature">
        <title>Six reference-quality genomes reveal evolution of bat adaptations.</title>
        <authorList>
            <person name="Jebb D."/>
            <person name="Huang Z."/>
            <person name="Pippel M."/>
            <person name="Hughes G.M."/>
            <person name="Lavrichenko K."/>
            <person name="Devanna P."/>
            <person name="Winkler S."/>
            <person name="Jermiin L.S."/>
            <person name="Skirmuntt E.C."/>
            <person name="Katzourakis A."/>
            <person name="Burkitt-Gray L."/>
            <person name="Ray D.A."/>
            <person name="Sullivan K.A.M."/>
            <person name="Roscito J.G."/>
            <person name="Kirilenko B.M."/>
            <person name="Davalos L.M."/>
            <person name="Corthals A.P."/>
            <person name="Power M.L."/>
            <person name="Jones G."/>
            <person name="Ransome R.D."/>
            <person name="Dechmann D.K.N."/>
            <person name="Locatelli A.G."/>
            <person name="Puechmaille S.J."/>
            <person name="Fedrigo O."/>
            <person name="Jarvis E.D."/>
            <person name="Hiller M."/>
            <person name="Vernes S.C."/>
            <person name="Myers E.W."/>
            <person name="Teeling E.C."/>
        </authorList>
    </citation>
    <scope>NUCLEOTIDE SEQUENCE [LARGE SCALE GENOMIC DNA]</scope>
    <source>
        <strain evidence="6">MMyoMyo1</strain>
        <tissue evidence="6">Flight muscle</tissue>
    </source>
</reference>
<comment type="caution">
    <text evidence="6">The sequence shown here is derived from an EMBL/GenBank/DDBJ whole genome shotgun (WGS) entry which is preliminary data.</text>
</comment>
<protein>
    <recommendedName>
        <fullName evidence="5">CATSPERE first N-terminal domain-containing protein</fullName>
    </recommendedName>
</protein>
<dbReference type="InterPro" id="IPR053818">
    <property type="entry name" value="CATSPERE_NTD1"/>
</dbReference>
<proteinExistence type="inferred from homology"/>
<dbReference type="PANTHER" id="PTHR33722:SF3">
    <property type="entry name" value="CATION CHANNEL SPERM-ASSOCIATED AUXILIARY SUBUNIT EPSILON"/>
    <property type="match status" value="1"/>
</dbReference>